<accession>A0ABT7UJC3</accession>
<protein>
    <submittedName>
        <fullName evidence="1">Uncharacterized protein</fullName>
    </submittedName>
</protein>
<evidence type="ECO:0000313" key="1">
    <source>
        <dbReference type="EMBL" id="MDM8195600.1"/>
    </source>
</evidence>
<dbReference type="EMBL" id="JAUDCK010000011">
    <property type="protein sequence ID" value="MDM8195600.1"/>
    <property type="molecule type" value="Genomic_DNA"/>
</dbReference>
<proteinExistence type="predicted"/>
<sequence>MIDKYMYFTVSFHPSQDYQYGGELNSPFLMESVKFYHLTDLILLMDQIMESCHIPADDSRYRTFRRKHYFLSYELKYRQMTIEKFENYLQESMKDCKENIFQIKVMYRQHYSWQGEIIFEKMNIRKFFRSSLELLHLIYSTLEKIHC</sequence>
<reference evidence="2" key="1">
    <citation type="submission" date="2023-06" db="EMBL/GenBank/DDBJ databases">
        <title>Identification and characterization of horizontal gene transfer across gut microbiota members of farm animals based on homology search.</title>
        <authorList>
            <person name="Zeman M."/>
            <person name="Kubasova T."/>
            <person name="Jahodarova E."/>
            <person name="Nykrynova M."/>
            <person name="Rychlik I."/>
        </authorList>
    </citation>
    <scope>NUCLEOTIDE SEQUENCE [LARGE SCALE GENOMIC DNA]</scope>
    <source>
        <strain evidence="2">ET341</strain>
    </source>
</reference>
<comment type="caution">
    <text evidence="1">The sequence shown here is derived from an EMBL/GenBank/DDBJ whole genome shotgun (WGS) entry which is preliminary data.</text>
</comment>
<organism evidence="1 2">
    <name type="scientific">Massilimicrobiota timonensis</name>
    <dbReference type="NCBI Taxonomy" id="1776392"/>
    <lineage>
        <taxon>Bacteria</taxon>
        <taxon>Bacillati</taxon>
        <taxon>Bacillota</taxon>
        <taxon>Erysipelotrichia</taxon>
        <taxon>Erysipelotrichales</taxon>
        <taxon>Erysipelotrichaceae</taxon>
        <taxon>Massilimicrobiota</taxon>
    </lineage>
</organism>
<gene>
    <name evidence="1" type="ORF">QUV98_04635</name>
</gene>
<evidence type="ECO:0000313" key="2">
    <source>
        <dbReference type="Proteomes" id="UP001529275"/>
    </source>
</evidence>
<name>A0ABT7UJC3_9FIRM</name>
<keyword evidence="2" id="KW-1185">Reference proteome</keyword>
<dbReference type="Proteomes" id="UP001529275">
    <property type="component" value="Unassembled WGS sequence"/>
</dbReference>